<comment type="similarity">
    <text evidence="1 9">Belongs to the precorrin methyltransferase family.</text>
</comment>
<keyword evidence="5 9" id="KW-0808">Transferase</keyword>
<dbReference type="InterPro" id="IPR035996">
    <property type="entry name" value="4pyrrol_Methylase_sf"/>
</dbReference>
<name>A0A9X2IPK6_9BACI</name>
<comment type="caution">
    <text evidence="11">The sequence shown here is derived from an EMBL/GenBank/DDBJ whole genome shotgun (WGS) entry which is preliminary data.</text>
</comment>
<evidence type="ECO:0000259" key="10">
    <source>
        <dbReference type="Pfam" id="PF00590"/>
    </source>
</evidence>
<keyword evidence="7" id="KW-0627">Porphyrin biosynthesis</keyword>
<evidence type="ECO:0000256" key="7">
    <source>
        <dbReference type="ARBA" id="ARBA00023244"/>
    </source>
</evidence>
<dbReference type="CDD" id="cd11642">
    <property type="entry name" value="SUMT"/>
    <property type="match status" value="1"/>
</dbReference>
<dbReference type="PANTHER" id="PTHR45790">
    <property type="entry name" value="SIROHEME SYNTHASE-RELATED"/>
    <property type="match status" value="1"/>
</dbReference>
<dbReference type="InterPro" id="IPR006366">
    <property type="entry name" value="CobA/CysG_C"/>
</dbReference>
<dbReference type="Gene3D" id="3.40.1010.10">
    <property type="entry name" value="Cobalt-precorrin-4 Transmethylase, Domain 1"/>
    <property type="match status" value="1"/>
</dbReference>
<dbReference type="PANTHER" id="PTHR45790:SF3">
    <property type="entry name" value="S-ADENOSYL-L-METHIONINE-DEPENDENT UROPORPHYRINOGEN III METHYLTRANSFERASE, CHLOROPLASTIC"/>
    <property type="match status" value="1"/>
</dbReference>
<organism evidence="11 12">
    <name type="scientific">Halalkalibacter oceani</name>
    <dbReference type="NCBI Taxonomy" id="1653776"/>
    <lineage>
        <taxon>Bacteria</taxon>
        <taxon>Bacillati</taxon>
        <taxon>Bacillota</taxon>
        <taxon>Bacilli</taxon>
        <taxon>Bacillales</taxon>
        <taxon>Bacillaceae</taxon>
        <taxon>Halalkalibacter</taxon>
    </lineage>
</organism>
<evidence type="ECO:0000256" key="1">
    <source>
        <dbReference type="ARBA" id="ARBA00005879"/>
    </source>
</evidence>
<accession>A0A9X2IPK6</accession>
<dbReference type="Gene3D" id="3.40.50.10090">
    <property type="match status" value="1"/>
</dbReference>
<dbReference type="Proteomes" id="UP001139179">
    <property type="component" value="Unassembled WGS sequence"/>
</dbReference>
<reference evidence="11" key="1">
    <citation type="submission" date="2022-05" db="EMBL/GenBank/DDBJ databases">
        <title>Comparative Genomics of Spacecraft Associated Microbes.</title>
        <authorList>
            <person name="Tran M.T."/>
            <person name="Wright A."/>
            <person name="Seuylemezian A."/>
            <person name="Eisen J."/>
            <person name="Coil D."/>
        </authorList>
    </citation>
    <scope>NUCLEOTIDE SEQUENCE</scope>
    <source>
        <strain evidence="11">214.1.1</strain>
    </source>
</reference>
<dbReference type="FunFam" id="3.30.950.10:FF:000001">
    <property type="entry name" value="Siroheme synthase"/>
    <property type="match status" value="1"/>
</dbReference>
<evidence type="ECO:0000256" key="6">
    <source>
        <dbReference type="ARBA" id="ARBA00022691"/>
    </source>
</evidence>
<dbReference type="InterPro" id="IPR003043">
    <property type="entry name" value="Uropor_MeTrfase_CS"/>
</dbReference>
<dbReference type="NCBIfam" id="NF004790">
    <property type="entry name" value="PRK06136.1"/>
    <property type="match status" value="1"/>
</dbReference>
<dbReference type="SUPFAM" id="SSF53790">
    <property type="entry name" value="Tetrapyrrole methylase"/>
    <property type="match status" value="1"/>
</dbReference>
<dbReference type="GO" id="GO:0004851">
    <property type="term" value="F:uroporphyrin-III C-methyltransferase activity"/>
    <property type="evidence" value="ECO:0007669"/>
    <property type="project" value="UniProtKB-EC"/>
</dbReference>
<evidence type="ECO:0000256" key="5">
    <source>
        <dbReference type="ARBA" id="ARBA00022679"/>
    </source>
</evidence>
<evidence type="ECO:0000313" key="11">
    <source>
        <dbReference type="EMBL" id="MCM3714906.1"/>
    </source>
</evidence>
<feature type="domain" description="Tetrapyrrole methylase" evidence="10">
    <location>
        <begin position="8"/>
        <end position="218"/>
    </location>
</feature>
<dbReference type="PROSITE" id="PS00839">
    <property type="entry name" value="SUMT_1"/>
    <property type="match status" value="1"/>
</dbReference>
<dbReference type="EMBL" id="JAMBOL010000010">
    <property type="protein sequence ID" value="MCM3714906.1"/>
    <property type="molecule type" value="Genomic_DNA"/>
</dbReference>
<gene>
    <name evidence="11" type="primary">cobA</name>
    <name evidence="11" type="ORF">M3202_12530</name>
</gene>
<dbReference type="Gene3D" id="3.30.950.10">
    <property type="entry name" value="Methyltransferase, Cobalt-precorrin-4 Transmethylase, Domain 2"/>
    <property type="match status" value="1"/>
</dbReference>
<protein>
    <recommendedName>
        <fullName evidence="3">Uroporphyrinogen-III C-methyltransferase</fullName>
        <ecNumber evidence="2">2.1.1.107</ecNumber>
    </recommendedName>
    <alternativeName>
        <fullName evidence="8">Uroporphyrinogen III methylase</fullName>
    </alternativeName>
</protein>
<dbReference type="GO" id="GO:0032259">
    <property type="term" value="P:methylation"/>
    <property type="evidence" value="ECO:0007669"/>
    <property type="project" value="UniProtKB-KW"/>
</dbReference>
<keyword evidence="6" id="KW-0949">S-adenosyl-L-methionine</keyword>
<dbReference type="PROSITE" id="PS00840">
    <property type="entry name" value="SUMT_2"/>
    <property type="match status" value="1"/>
</dbReference>
<keyword evidence="4 9" id="KW-0489">Methyltransferase</keyword>
<dbReference type="EC" id="2.1.1.107" evidence="2"/>
<proteinExistence type="inferred from homology"/>
<dbReference type="GO" id="GO:0004852">
    <property type="term" value="F:uroporphyrinogen-III synthase activity"/>
    <property type="evidence" value="ECO:0007669"/>
    <property type="project" value="InterPro"/>
</dbReference>
<evidence type="ECO:0000256" key="3">
    <source>
        <dbReference type="ARBA" id="ARBA00018323"/>
    </source>
</evidence>
<dbReference type="FunFam" id="3.40.1010.10:FF:000001">
    <property type="entry name" value="Siroheme synthase"/>
    <property type="match status" value="1"/>
</dbReference>
<evidence type="ECO:0000256" key="2">
    <source>
        <dbReference type="ARBA" id="ARBA00012162"/>
    </source>
</evidence>
<dbReference type="InterPro" id="IPR036108">
    <property type="entry name" value="4pyrrol_syn_uPrphyn_synt_sf"/>
</dbReference>
<evidence type="ECO:0000256" key="4">
    <source>
        <dbReference type="ARBA" id="ARBA00022603"/>
    </source>
</evidence>
<dbReference type="SUPFAM" id="SSF69618">
    <property type="entry name" value="HemD-like"/>
    <property type="match status" value="1"/>
</dbReference>
<dbReference type="InterPro" id="IPR014776">
    <property type="entry name" value="4pyrrole_Mease_sub2"/>
</dbReference>
<dbReference type="Pfam" id="PF00590">
    <property type="entry name" value="TP_methylase"/>
    <property type="match status" value="1"/>
</dbReference>
<dbReference type="InterPro" id="IPR014777">
    <property type="entry name" value="4pyrrole_Mease_sub1"/>
</dbReference>
<keyword evidence="12" id="KW-1185">Reference proteome</keyword>
<dbReference type="InterPro" id="IPR000878">
    <property type="entry name" value="4pyrrol_Mease"/>
</dbReference>
<evidence type="ECO:0000313" key="12">
    <source>
        <dbReference type="Proteomes" id="UP001139179"/>
    </source>
</evidence>
<dbReference type="AlphaFoldDB" id="A0A9X2IPK6"/>
<sequence length="490" mass="53970">MGEQKGYVFLVGAGPGDVRLLTLKGEQVIKEADVILYDRLVNPLLLELAKPEAELVYCGKLPDRHLLRQESINELLVAYSQAGKRVVRLKGGDPSVFGRVGEEAQALEQAGIRYEIVPGITAGIGAATYVGVPVTHRDHGASFAMVTGHDKSDNGRPLLDWRGLATIDTIAFYMGVKNLPYICEQLLAHGKPGQTPVLLIQWGTLGKQKVLEGTIATISAEASRVGFSNPAITLIGDVAKLRTKESWFERQPLFGTHLLFARTGSGKSEIAAGLTELGATVFEYPRFQTIWETAPVPSFAEFQEIIFHSPASVNWFFAKLKELRIDIRSLTADLYGASGKSVKAIESYTCLAYPVTKLTRHQQGKRLVIGDERVEKRQLPDYGSYQFCRSHRETVVAQSHMTCRRLLEEDRLDTIVFPSAEAVRVVTEEIKVCSETPASLSSRAAVICFGPASANEARRLGYEIRETLQEPTREALSEAVMKAHFAKGRV</sequence>
<dbReference type="RefSeq" id="WP_251223673.1">
    <property type="nucleotide sequence ID" value="NZ_JAMBOL010000010.1"/>
</dbReference>
<dbReference type="InterPro" id="IPR050161">
    <property type="entry name" value="Siro_Cobalamin_biosynth"/>
</dbReference>
<evidence type="ECO:0000256" key="9">
    <source>
        <dbReference type="RuleBase" id="RU003960"/>
    </source>
</evidence>
<dbReference type="NCBIfam" id="TIGR01469">
    <property type="entry name" value="cobA_cysG_Cterm"/>
    <property type="match status" value="1"/>
</dbReference>
<dbReference type="GO" id="GO:0019354">
    <property type="term" value="P:siroheme biosynthetic process"/>
    <property type="evidence" value="ECO:0007669"/>
    <property type="project" value="InterPro"/>
</dbReference>
<evidence type="ECO:0000256" key="8">
    <source>
        <dbReference type="ARBA" id="ARBA00079776"/>
    </source>
</evidence>